<name>A0A649V6Q7_9CAUD</name>
<proteinExistence type="predicted"/>
<sequence>MVKLTAVLTCACGHKTVATVNVRQDVLMRPDLSARADQLLYEAAMDYQVLHEEKMM</sequence>
<accession>A0A649V6Q7</accession>
<dbReference type="RefSeq" id="YP_009853650.1">
    <property type="nucleotide sequence ID" value="NC_048822.1"/>
</dbReference>
<dbReference type="EMBL" id="MN585971">
    <property type="protein sequence ID" value="QGJ88061.1"/>
    <property type="molecule type" value="Genomic_DNA"/>
</dbReference>
<protein>
    <submittedName>
        <fullName evidence="1">Uncharacterized protein</fullName>
    </submittedName>
</protein>
<reference evidence="1 2" key="1">
    <citation type="submission" date="2019-10" db="EMBL/GenBank/DDBJ databases">
        <authorList>
            <person name="Millar G.J."/>
            <person name="Stotolongo A."/>
            <person name="Acosta C.G."/>
            <person name="Alexandre C.L."/>
            <person name="Birchfield S.K."/>
            <person name="Bradshaw K.L."/>
            <person name="Collins J.L."/>
            <person name="Emile S.L."/>
            <person name="Gale T.J."/>
            <person name="Higgs R.I."/>
            <person name="Jakubik A.E."/>
            <person name="Jasna A.S."/>
            <person name="Lightbourn T.A."/>
            <person name="Ortegon K.B."/>
            <person name="Sargent D.P."/>
            <person name="Thermozier K.N."/>
            <person name="Thomas F."/>
            <person name="Tucker J.D."/>
            <person name="White J.S."/>
            <person name="Sconiers W.B."/>
            <person name="Coleman S.T."/>
            <person name="Riley H.L."/>
            <person name="Garlena R.A."/>
            <person name="Russell D.A."/>
            <person name="Pope W.H."/>
            <person name="Jacobs-Sera D."/>
            <person name="Hatfull G.F."/>
        </authorList>
    </citation>
    <scope>NUCLEOTIDE SEQUENCE [LARGE SCALE GENOMIC DNA]</scope>
</reference>
<organism evidence="1 2">
    <name type="scientific">Gordonia phage Avazak</name>
    <dbReference type="NCBI Taxonomy" id="2656529"/>
    <lineage>
        <taxon>Viruses</taxon>
        <taxon>Duplodnaviria</taxon>
        <taxon>Heunggongvirae</taxon>
        <taxon>Uroviricota</taxon>
        <taxon>Caudoviricetes</taxon>
        <taxon>Deejayvirinae</taxon>
        <taxon>Tanisvirus</taxon>
        <taxon>Tanisvirus avazak</taxon>
    </lineage>
</organism>
<evidence type="ECO:0000313" key="1">
    <source>
        <dbReference type="EMBL" id="QGJ88061.1"/>
    </source>
</evidence>
<keyword evidence="2" id="KW-1185">Reference proteome</keyword>
<dbReference type="KEGG" id="vg:55624330"/>
<evidence type="ECO:0000313" key="2">
    <source>
        <dbReference type="Proteomes" id="UP000425472"/>
    </source>
</evidence>
<gene>
    <name evidence="1" type="primary">84</name>
    <name evidence="1" type="ORF">SEA_AVAZAK_84</name>
</gene>
<dbReference type="Proteomes" id="UP000425472">
    <property type="component" value="Segment"/>
</dbReference>
<dbReference type="GeneID" id="55624330"/>